<reference evidence="3" key="1">
    <citation type="submission" date="2021-01" db="EMBL/GenBank/DDBJ databases">
        <authorList>
            <person name="Corre E."/>
            <person name="Pelletier E."/>
            <person name="Niang G."/>
            <person name="Scheremetjew M."/>
            <person name="Finn R."/>
            <person name="Kale V."/>
            <person name="Holt S."/>
            <person name="Cochrane G."/>
            <person name="Meng A."/>
            <person name="Brown T."/>
            <person name="Cohen L."/>
        </authorList>
    </citation>
    <scope>NUCLEOTIDE SEQUENCE</scope>
    <source>
        <strain evidence="3">SAG 36.94</strain>
    </source>
</reference>
<evidence type="ECO:0000259" key="2">
    <source>
        <dbReference type="SMART" id="SM00306"/>
    </source>
</evidence>
<dbReference type="PANTHER" id="PTHR46706">
    <property type="entry name" value="PROTEIN QUA-1-RELATED"/>
    <property type="match status" value="1"/>
</dbReference>
<dbReference type="GO" id="GO:0016540">
    <property type="term" value="P:protein autoprocessing"/>
    <property type="evidence" value="ECO:0007669"/>
    <property type="project" value="InterPro"/>
</dbReference>
<dbReference type="Gene3D" id="2.170.16.10">
    <property type="entry name" value="Hedgehog/Intein (Hint) domain"/>
    <property type="match status" value="1"/>
</dbReference>
<organism evidence="3">
    <name type="scientific">Compsopogon caeruleus</name>
    <dbReference type="NCBI Taxonomy" id="31354"/>
    <lineage>
        <taxon>Eukaryota</taxon>
        <taxon>Rhodophyta</taxon>
        <taxon>Compsopogonophyceae</taxon>
        <taxon>Compsopogonales</taxon>
        <taxon>Compsopogonaceae</taxon>
        <taxon>Compsopogon</taxon>
    </lineage>
</organism>
<dbReference type="SUPFAM" id="SSF51294">
    <property type="entry name" value="Hedgehog/intein (Hint) domain"/>
    <property type="match status" value="1"/>
</dbReference>
<name>A0A7S1TEH9_9RHOD</name>
<proteinExistence type="predicted"/>
<dbReference type="SMART" id="SM00306">
    <property type="entry name" value="HintN"/>
    <property type="match status" value="1"/>
</dbReference>
<dbReference type="InterPro" id="IPR001767">
    <property type="entry name" value="Hedgehog_Hint"/>
</dbReference>
<dbReference type="AlphaFoldDB" id="A0A7S1TEH9"/>
<keyword evidence="1" id="KW-0732">Signal</keyword>
<dbReference type="Gene3D" id="2.160.20.80">
    <property type="entry name" value="E3 ubiquitin-protein ligase SopA"/>
    <property type="match status" value="1"/>
</dbReference>
<sequence length="503" mass="53652">MKVHFVVLSVAVWISVVFAVEPTCGTFRGGMANNPVPSVNGSFSSSSGTIIAGCDVVDETRVDGASFSGPLTFQASKFVGGALLRSSFAELNVEESSWTNVVLDGSKFSGTLRIAGGTVDLSQGISIQANAVEIIGARGYYLNLASSYMGSLLVENSQIDELQCDSCLIGSLVIRNSTIDGLGFDHVVSSKVIIEDSAVFGGFFAADLVNGSSTPPLLAGRVNISNSVFDYANLAGIRHEGETGDLQIDSSSFEYANISGAYFVGASFVNTSFDNADLTNANFSMATLDTVSTNETKQNGTDFTDTMTTGPDSGSVCFPGYMTVELESGELRLMRELEIGDRVRVSPSKFSEVFLFSHRSETCQPVSFIRIETARGQFISLSPKHLLMVNGILRRAETVKVGDMVSSMENNSSENIFDSVIRISLVEDRSLYNPHTLDGGIVVNGIQASCYTGHVPFRLAHLALALDRALYSITGSSVTGSALHDSPPLLIRALWIIPSVLYG</sequence>
<dbReference type="InterPro" id="IPR003587">
    <property type="entry name" value="Hint_dom_N"/>
</dbReference>
<dbReference type="Pfam" id="PF01079">
    <property type="entry name" value="Hint"/>
    <property type="match status" value="1"/>
</dbReference>
<dbReference type="SUPFAM" id="SSF141571">
    <property type="entry name" value="Pentapeptide repeat-like"/>
    <property type="match status" value="1"/>
</dbReference>
<evidence type="ECO:0000313" key="3">
    <source>
        <dbReference type="EMBL" id="CAD9233503.1"/>
    </source>
</evidence>
<feature type="domain" description="Hint" evidence="2">
    <location>
        <begin position="315"/>
        <end position="409"/>
    </location>
</feature>
<dbReference type="InterPro" id="IPR052140">
    <property type="entry name" value="Dev_Signal_Hedgehog-like"/>
</dbReference>
<dbReference type="Pfam" id="PF00805">
    <property type="entry name" value="Pentapeptide"/>
    <property type="match status" value="1"/>
</dbReference>
<dbReference type="PANTHER" id="PTHR46706:SF12">
    <property type="entry name" value="PROTEIN QUA-1-RELATED"/>
    <property type="match status" value="1"/>
</dbReference>
<dbReference type="CDD" id="cd00081">
    <property type="entry name" value="Hint"/>
    <property type="match status" value="1"/>
</dbReference>
<protein>
    <recommendedName>
        <fullName evidence="2">Hint domain-containing protein</fullName>
    </recommendedName>
</protein>
<dbReference type="EMBL" id="HBGH01010163">
    <property type="protein sequence ID" value="CAD9233503.1"/>
    <property type="molecule type" value="Transcribed_RNA"/>
</dbReference>
<accession>A0A7S1TEH9</accession>
<gene>
    <name evidence="3" type="ORF">CCAE0312_LOCUS5589</name>
</gene>
<feature type="chain" id="PRO_5031453507" description="Hint domain-containing protein" evidence="1">
    <location>
        <begin position="20"/>
        <end position="503"/>
    </location>
</feature>
<dbReference type="InterPro" id="IPR001646">
    <property type="entry name" value="5peptide_repeat"/>
</dbReference>
<dbReference type="InterPro" id="IPR036844">
    <property type="entry name" value="Hint_dom_sf"/>
</dbReference>
<feature type="signal peptide" evidence="1">
    <location>
        <begin position="1"/>
        <end position="19"/>
    </location>
</feature>
<evidence type="ECO:0000256" key="1">
    <source>
        <dbReference type="SAM" id="SignalP"/>
    </source>
</evidence>